<dbReference type="GO" id="GO:0016987">
    <property type="term" value="F:sigma factor activity"/>
    <property type="evidence" value="ECO:0007669"/>
    <property type="project" value="UniProtKB-KW"/>
</dbReference>
<evidence type="ECO:0000256" key="5">
    <source>
        <dbReference type="ARBA" id="ARBA00023163"/>
    </source>
</evidence>
<evidence type="ECO:0000259" key="6">
    <source>
        <dbReference type="Pfam" id="PF04542"/>
    </source>
</evidence>
<dbReference type="InterPro" id="IPR007627">
    <property type="entry name" value="RNA_pol_sigma70_r2"/>
</dbReference>
<comment type="similarity">
    <text evidence="1">Belongs to the sigma-70 factor family. ECF subfamily.</text>
</comment>
<dbReference type="AlphaFoldDB" id="A0A2W5SQU0"/>
<dbReference type="InterPro" id="IPR014284">
    <property type="entry name" value="RNA_pol_sigma-70_dom"/>
</dbReference>
<dbReference type="SUPFAM" id="SSF88659">
    <property type="entry name" value="Sigma3 and sigma4 domains of RNA polymerase sigma factors"/>
    <property type="match status" value="1"/>
</dbReference>
<evidence type="ECO:0000256" key="2">
    <source>
        <dbReference type="ARBA" id="ARBA00023015"/>
    </source>
</evidence>
<feature type="domain" description="RNA polymerase sigma factor 70 region 4 type 2" evidence="7">
    <location>
        <begin position="170"/>
        <end position="220"/>
    </location>
</feature>
<feature type="domain" description="RNA polymerase sigma-70 region 2" evidence="6">
    <location>
        <begin position="73"/>
        <end position="136"/>
    </location>
</feature>
<name>A0A2W5SQU0_9BACT</name>
<dbReference type="NCBIfam" id="TIGR02937">
    <property type="entry name" value="sigma70-ECF"/>
    <property type="match status" value="1"/>
</dbReference>
<dbReference type="Gene3D" id="1.10.1740.10">
    <property type="match status" value="1"/>
</dbReference>
<comment type="caution">
    <text evidence="8">The sequence shown here is derived from an EMBL/GenBank/DDBJ whole genome shotgun (WGS) entry which is preliminary data.</text>
</comment>
<dbReference type="SUPFAM" id="SSF88946">
    <property type="entry name" value="Sigma2 domain of RNA polymerase sigma factors"/>
    <property type="match status" value="1"/>
</dbReference>
<organism evidence="8 9">
    <name type="scientific">Archangium gephyra</name>
    <dbReference type="NCBI Taxonomy" id="48"/>
    <lineage>
        <taxon>Bacteria</taxon>
        <taxon>Pseudomonadati</taxon>
        <taxon>Myxococcota</taxon>
        <taxon>Myxococcia</taxon>
        <taxon>Myxococcales</taxon>
        <taxon>Cystobacterineae</taxon>
        <taxon>Archangiaceae</taxon>
        <taxon>Archangium</taxon>
    </lineage>
</organism>
<gene>
    <name evidence="8" type="ORF">DI536_32025</name>
</gene>
<dbReference type="GO" id="GO:0006352">
    <property type="term" value="P:DNA-templated transcription initiation"/>
    <property type="evidence" value="ECO:0007669"/>
    <property type="project" value="InterPro"/>
</dbReference>
<dbReference type="Proteomes" id="UP000249061">
    <property type="component" value="Unassembled WGS sequence"/>
</dbReference>
<dbReference type="InterPro" id="IPR013249">
    <property type="entry name" value="RNA_pol_sigma70_r4_t2"/>
</dbReference>
<keyword evidence="2" id="KW-0805">Transcription regulation</keyword>
<dbReference type="Pfam" id="PF04542">
    <property type="entry name" value="Sigma70_r2"/>
    <property type="match status" value="1"/>
</dbReference>
<keyword evidence="5" id="KW-0804">Transcription</keyword>
<keyword evidence="3" id="KW-0731">Sigma factor</keyword>
<evidence type="ECO:0000313" key="8">
    <source>
        <dbReference type="EMBL" id="PZR05589.1"/>
    </source>
</evidence>
<dbReference type="Pfam" id="PF08281">
    <property type="entry name" value="Sigma70_r4_2"/>
    <property type="match status" value="1"/>
</dbReference>
<dbReference type="PANTHER" id="PTHR43133:SF8">
    <property type="entry name" value="RNA POLYMERASE SIGMA FACTOR HI_1459-RELATED"/>
    <property type="match status" value="1"/>
</dbReference>
<dbReference type="Gene3D" id="1.10.10.10">
    <property type="entry name" value="Winged helix-like DNA-binding domain superfamily/Winged helix DNA-binding domain"/>
    <property type="match status" value="1"/>
</dbReference>
<dbReference type="InterPro" id="IPR013324">
    <property type="entry name" value="RNA_pol_sigma_r3/r4-like"/>
</dbReference>
<accession>A0A2W5SQU0</accession>
<keyword evidence="4" id="KW-0238">DNA-binding</keyword>
<dbReference type="InterPro" id="IPR039425">
    <property type="entry name" value="RNA_pol_sigma-70-like"/>
</dbReference>
<dbReference type="GO" id="GO:0003677">
    <property type="term" value="F:DNA binding"/>
    <property type="evidence" value="ECO:0007669"/>
    <property type="project" value="UniProtKB-KW"/>
</dbReference>
<evidence type="ECO:0000256" key="1">
    <source>
        <dbReference type="ARBA" id="ARBA00010641"/>
    </source>
</evidence>
<protein>
    <submittedName>
        <fullName evidence="8">RNA polymerase sigma factor</fullName>
    </submittedName>
</protein>
<dbReference type="PANTHER" id="PTHR43133">
    <property type="entry name" value="RNA POLYMERASE ECF-TYPE SIGMA FACTO"/>
    <property type="match status" value="1"/>
</dbReference>
<evidence type="ECO:0000259" key="7">
    <source>
        <dbReference type="Pfam" id="PF08281"/>
    </source>
</evidence>
<evidence type="ECO:0000256" key="3">
    <source>
        <dbReference type="ARBA" id="ARBA00023082"/>
    </source>
</evidence>
<proteinExistence type="inferred from homology"/>
<reference evidence="8 9" key="1">
    <citation type="submission" date="2017-08" db="EMBL/GenBank/DDBJ databases">
        <title>Infants hospitalized years apart are colonized by the same room-sourced microbial strains.</title>
        <authorList>
            <person name="Brooks B."/>
            <person name="Olm M.R."/>
            <person name="Firek B.A."/>
            <person name="Baker R."/>
            <person name="Thomas B.C."/>
            <person name="Morowitz M.J."/>
            <person name="Banfield J.F."/>
        </authorList>
    </citation>
    <scope>NUCLEOTIDE SEQUENCE [LARGE SCALE GENOMIC DNA]</scope>
    <source>
        <strain evidence="8">S2_003_000_R2_14</strain>
    </source>
</reference>
<dbReference type="EMBL" id="QFQP01000044">
    <property type="protein sequence ID" value="PZR05589.1"/>
    <property type="molecule type" value="Genomic_DNA"/>
</dbReference>
<evidence type="ECO:0000256" key="4">
    <source>
        <dbReference type="ARBA" id="ARBA00023125"/>
    </source>
</evidence>
<evidence type="ECO:0000313" key="9">
    <source>
        <dbReference type="Proteomes" id="UP000249061"/>
    </source>
</evidence>
<dbReference type="InterPro" id="IPR013325">
    <property type="entry name" value="RNA_pol_sigma_r2"/>
</dbReference>
<sequence>MNELAPSTPAFSREYAGSSRRLAAQPRRSLVSAEALPLPRLVPTPPPTGQSEARLLRLVDRIKKDDVLAFEELYRLTRDDVSRTLFHLVGARPDLEDMIQDTYLRLLKAVPGFRGESQFRTFLYRVCANVALMNLRWWRRRREDPTAELPDGIDFGEDPERAAQAAQASRLVHRALEKLGAKKRIVFVYHELCGMGPEEIAQIVGASYNTVRSRLHHARLEFSAALKELARVEAA</sequence>
<dbReference type="InterPro" id="IPR036388">
    <property type="entry name" value="WH-like_DNA-bd_sf"/>
</dbReference>